<organism evidence="1 2">
    <name type="scientific">Clunio marinus</name>
    <dbReference type="NCBI Taxonomy" id="568069"/>
    <lineage>
        <taxon>Eukaryota</taxon>
        <taxon>Metazoa</taxon>
        <taxon>Ecdysozoa</taxon>
        <taxon>Arthropoda</taxon>
        <taxon>Hexapoda</taxon>
        <taxon>Insecta</taxon>
        <taxon>Pterygota</taxon>
        <taxon>Neoptera</taxon>
        <taxon>Endopterygota</taxon>
        <taxon>Diptera</taxon>
        <taxon>Nematocera</taxon>
        <taxon>Chironomoidea</taxon>
        <taxon>Chironomidae</taxon>
        <taxon>Clunio</taxon>
    </lineage>
</organism>
<keyword evidence="2" id="KW-1185">Reference proteome</keyword>
<sequence length="106" mass="12325">MNKSINMLLSLNRCYTSCTAIQREMLETCFDSSKPTDVECQKWDVIDNEQCNDNEDVRNGLNVRSVSLKRGSSIQMKLKLNRTIFVIKLWRWDQHQLGTKNPTKAT</sequence>
<gene>
    <name evidence="1" type="ORF">CLUMA_CG018343</name>
</gene>
<evidence type="ECO:0000313" key="1">
    <source>
        <dbReference type="EMBL" id="CRL05453.1"/>
    </source>
</evidence>
<dbReference type="Proteomes" id="UP000183832">
    <property type="component" value="Unassembled WGS sequence"/>
</dbReference>
<dbReference type="EMBL" id="CVRI01000064">
    <property type="protein sequence ID" value="CRL05453.1"/>
    <property type="molecule type" value="Genomic_DNA"/>
</dbReference>
<evidence type="ECO:0000313" key="2">
    <source>
        <dbReference type="Proteomes" id="UP000183832"/>
    </source>
</evidence>
<accession>A0A1J1IZ16</accession>
<proteinExistence type="predicted"/>
<protein>
    <submittedName>
        <fullName evidence="1">CLUMA_CG018343, isoform A</fullName>
    </submittedName>
</protein>
<name>A0A1J1IZ16_9DIPT</name>
<dbReference type="AlphaFoldDB" id="A0A1J1IZ16"/>
<reference evidence="1 2" key="1">
    <citation type="submission" date="2015-04" db="EMBL/GenBank/DDBJ databases">
        <authorList>
            <person name="Syromyatnikov M.Y."/>
            <person name="Popov V.N."/>
        </authorList>
    </citation>
    <scope>NUCLEOTIDE SEQUENCE [LARGE SCALE GENOMIC DNA]</scope>
</reference>